<evidence type="ECO:0000313" key="11">
    <source>
        <dbReference type="Proteomes" id="UP000177698"/>
    </source>
</evidence>
<comment type="caution">
    <text evidence="10">The sequence shown here is derived from an EMBL/GenBank/DDBJ whole genome shotgun (WGS) entry which is preliminary data.</text>
</comment>
<dbReference type="InterPro" id="IPR010920">
    <property type="entry name" value="LSM_dom_sf"/>
</dbReference>
<reference evidence="10 11" key="1">
    <citation type="journal article" date="2016" name="Nat. Commun.">
        <title>Thousands of microbial genomes shed light on interconnected biogeochemical processes in an aquifer system.</title>
        <authorList>
            <person name="Anantharaman K."/>
            <person name="Brown C.T."/>
            <person name="Hug L.A."/>
            <person name="Sharon I."/>
            <person name="Castelle C.J."/>
            <person name="Probst A.J."/>
            <person name="Thomas B.C."/>
            <person name="Singh A."/>
            <person name="Wilkins M.J."/>
            <person name="Karaoz U."/>
            <person name="Brodie E.L."/>
            <person name="Williams K.H."/>
            <person name="Hubbard S.S."/>
            <person name="Banfield J.F."/>
        </authorList>
    </citation>
    <scope>NUCLEOTIDE SEQUENCE [LARGE SCALE GENOMIC DNA]</scope>
</reference>
<evidence type="ECO:0000256" key="7">
    <source>
        <dbReference type="SAM" id="Phobius"/>
    </source>
</evidence>
<comment type="subcellular location">
    <subcellularLocation>
        <location evidence="1">Cell membrane</location>
        <topology evidence="1">Multi-pass membrane protein</topology>
    </subcellularLocation>
</comment>
<evidence type="ECO:0000256" key="3">
    <source>
        <dbReference type="ARBA" id="ARBA00022475"/>
    </source>
</evidence>
<dbReference type="Pfam" id="PF00924">
    <property type="entry name" value="MS_channel_2nd"/>
    <property type="match status" value="1"/>
</dbReference>
<gene>
    <name evidence="10" type="ORF">A2954_07285</name>
</gene>
<protein>
    <recommendedName>
        <fullName evidence="12">Mechanosensitive ion channel protein MscS</fullName>
    </recommendedName>
</protein>
<dbReference type="Gene3D" id="1.10.287.1260">
    <property type="match status" value="1"/>
</dbReference>
<keyword evidence="3" id="KW-1003">Cell membrane</keyword>
<proteinExistence type="inferred from homology"/>
<evidence type="ECO:0000259" key="8">
    <source>
        <dbReference type="Pfam" id="PF00924"/>
    </source>
</evidence>
<evidence type="ECO:0000259" key="9">
    <source>
        <dbReference type="Pfam" id="PF21088"/>
    </source>
</evidence>
<feature type="domain" description="Mechanosensitive ion channel MscS" evidence="8">
    <location>
        <begin position="99"/>
        <end position="157"/>
    </location>
</feature>
<dbReference type="InterPro" id="IPR049142">
    <property type="entry name" value="MS_channel_1st"/>
</dbReference>
<dbReference type="SUPFAM" id="SSF50182">
    <property type="entry name" value="Sm-like ribonucleoproteins"/>
    <property type="match status" value="1"/>
</dbReference>
<accession>A0A1F7IE72</accession>
<name>A0A1F7IE72_9BACT</name>
<evidence type="ECO:0000256" key="4">
    <source>
        <dbReference type="ARBA" id="ARBA00022692"/>
    </source>
</evidence>
<dbReference type="InterPro" id="IPR011014">
    <property type="entry name" value="MscS_channel_TM-2"/>
</dbReference>
<dbReference type="Proteomes" id="UP000177698">
    <property type="component" value="Unassembled WGS sequence"/>
</dbReference>
<evidence type="ECO:0000256" key="6">
    <source>
        <dbReference type="ARBA" id="ARBA00023136"/>
    </source>
</evidence>
<dbReference type="GO" id="GO:0008381">
    <property type="term" value="F:mechanosensitive monoatomic ion channel activity"/>
    <property type="evidence" value="ECO:0007669"/>
    <property type="project" value="InterPro"/>
</dbReference>
<dbReference type="Gene3D" id="2.30.30.60">
    <property type="match status" value="1"/>
</dbReference>
<comment type="similarity">
    <text evidence="2">Belongs to the MscS (TC 1.A.23) family.</text>
</comment>
<evidence type="ECO:0000313" key="10">
    <source>
        <dbReference type="EMBL" id="OGK41654.1"/>
    </source>
</evidence>
<dbReference type="PANTHER" id="PTHR30460:SF0">
    <property type="entry name" value="MODERATE CONDUCTANCE MECHANOSENSITIVE CHANNEL YBIO"/>
    <property type="match status" value="1"/>
</dbReference>
<dbReference type="InterPro" id="IPR023408">
    <property type="entry name" value="MscS_beta-dom_sf"/>
</dbReference>
<dbReference type="Pfam" id="PF21088">
    <property type="entry name" value="MS_channel_1st"/>
    <property type="match status" value="1"/>
</dbReference>
<sequence>MLNILGAPNFYFNKIFFVAGTLIATFIISSLIKKSLDLVFMEGKGRIRTVRSLLKSIIDVVLLLVAVLIILSNLGIDIIPILTGAGILGLAFSFGAQSLLKDLIAGFFIIIENQFNIGDKIHIGKLEGEVSKMTLRITVLRDKNGNLIYIPNSQITTVVKIKSS</sequence>
<keyword evidence="6 7" id="KW-0472">Membrane</keyword>
<dbReference type="GO" id="GO:0005886">
    <property type="term" value="C:plasma membrane"/>
    <property type="evidence" value="ECO:0007669"/>
    <property type="project" value="UniProtKB-SubCell"/>
</dbReference>
<evidence type="ECO:0008006" key="12">
    <source>
        <dbReference type="Google" id="ProtNLM"/>
    </source>
</evidence>
<dbReference type="EMBL" id="MGAG01000010">
    <property type="protein sequence ID" value="OGK41654.1"/>
    <property type="molecule type" value="Genomic_DNA"/>
</dbReference>
<feature type="domain" description="Mechanosensitive ion channel transmembrane helices 2/3" evidence="9">
    <location>
        <begin position="57"/>
        <end position="97"/>
    </location>
</feature>
<evidence type="ECO:0000256" key="5">
    <source>
        <dbReference type="ARBA" id="ARBA00022989"/>
    </source>
</evidence>
<dbReference type="AlphaFoldDB" id="A0A1F7IE72"/>
<dbReference type="SUPFAM" id="SSF82861">
    <property type="entry name" value="Mechanosensitive channel protein MscS (YggB), transmembrane region"/>
    <property type="match status" value="1"/>
</dbReference>
<evidence type="ECO:0000256" key="1">
    <source>
        <dbReference type="ARBA" id="ARBA00004651"/>
    </source>
</evidence>
<feature type="transmembrane region" description="Helical" evidence="7">
    <location>
        <begin position="53"/>
        <end position="72"/>
    </location>
</feature>
<dbReference type="InterPro" id="IPR006685">
    <property type="entry name" value="MscS_channel_2nd"/>
</dbReference>
<dbReference type="InterPro" id="IPR045276">
    <property type="entry name" value="YbiO_bact"/>
</dbReference>
<organism evidence="10 11">
    <name type="scientific">Candidatus Roizmanbacteria bacterium RIFCSPLOWO2_01_FULL_37_12</name>
    <dbReference type="NCBI Taxonomy" id="1802056"/>
    <lineage>
        <taxon>Bacteria</taxon>
        <taxon>Candidatus Roizmaniibacteriota</taxon>
    </lineage>
</organism>
<keyword evidence="5 7" id="KW-1133">Transmembrane helix</keyword>
<dbReference type="PANTHER" id="PTHR30460">
    <property type="entry name" value="MODERATE CONDUCTANCE MECHANOSENSITIVE CHANNEL YBIO"/>
    <property type="match status" value="1"/>
</dbReference>
<dbReference type="STRING" id="1802056.A2954_07285"/>
<feature type="transmembrane region" description="Helical" evidence="7">
    <location>
        <begin position="12"/>
        <end position="32"/>
    </location>
</feature>
<keyword evidence="4 7" id="KW-0812">Transmembrane</keyword>
<evidence type="ECO:0000256" key="2">
    <source>
        <dbReference type="ARBA" id="ARBA00008017"/>
    </source>
</evidence>
<feature type="transmembrane region" description="Helical" evidence="7">
    <location>
        <begin position="78"/>
        <end position="100"/>
    </location>
</feature>